<sequence>MDLTDRGASFLDTLCRTVRTALDCRHAMVLGDRTDIPSSAVFIDDASGQGYPVPSALGEARFVAAVPVIIDSTAERALWVADPQPRTITAGLRDQLEAFGSLAAHHLQLTAAAGLYRLVAENSADTLIRGSMDGIRRYVSPSIRSLLGYEAAELVGERASDITHPDDVGAFGRKMLAMREGQVDSFTTEHRMRHKDGGWVWIEAFVRVTRDAVTGERDGYVVSVRDTSRRKELEEQLVHNASHDPLTGLPNRALLYQRLAEHIERAAPFALLCIDLDGFKQVNDQLGHSTGDIVLTTVAKRLVAGVRTGDTVARRGGDEFVVILCDAPLPESAMALGRRLIDTVSAPMTVGDWTGAVGLSVGIAIARAADDAEELLLAADRAMYEAKAAGRNGCRLADIGH</sequence>
<evidence type="ECO:0000259" key="1">
    <source>
        <dbReference type="PROSITE" id="PS50112"/>
    </source>
</evidence>
<dbReference type="InterPro" id="IPR035965">
    <property type="entry name" value="PAS-like_dom_sf"/>
</dbReference>
<dbReference type="PANTHER" id="PTHR44757:SF2">
    <property type="entry name" value="BIOFILM ARCHITECTURE MAINTENANCE PROTEIN MBAA"/>
    <property type="match status" value="1"/>
</dbReference>
<dbReference type="NCBIfam" id="TIGR00254">
    <property type="entry name" value="GGDEF"/>
    <property type="match status" value="1"/>
</dbReference>
<dbReference type="PROSITE" id="PS50113">
    <property type="entry name" value="PAC"/>
    <property type="match status" value="1"/>
</dbReference>
<evidence type="ECO:0000259" key="3">
    <source>
        <dbReference type="PROSITE" id="PS50887"/>
    </source>
</evidence>
<name>V5XJ20_MYCNE</name>
<feature type="domain" description="GGDEF" evidence="3">
    <location>
        <begin position="267"/>
        <end position="399"/>
    </location>
</feature>
<dbReference type="AlphaFoldDB" id="V5XJ20"/>
<dbReference type="InterPro" id="IPR000014">
    <property type="entry name" value="PAS"/>
</dbReference>
<dbReference type="SMART" id="SM00091">
    <property type="entry name" value="PAS"/>
    <property type="match status" value="1"/>
</dbReference>
<reference evidence="4 5" key="1">
    <citation type="journal article" date="2014" name="Genome Announc.">
        <title>Complete Genome Sequence of Sterol-Transforming Mycobacterium neoaurum Strain VKM Ac-1815D.</title>
        <authorList>
            <person name="Shtratnikova V.Y."/>
            <person name="Bragin E.Y."/>
            <person name="Dovbnya D.V."/>
            <person name="Pekov Y.A."/>
            <person name="Schelkunov M.I."/>
            <person name="Strizhov N."/>
            <person name="Ivashina T.V."/>
            <person name="Ashapkin V.V."/>
            <person name="Donova M.V."/>
        </authorList>
    </citation>
    <scope>NUCLEOTIDE SEQUENCE [LARGE SCALE GENOMIC DNA]</scope>
    <source>
        <strain evidence="4 5">VKM Ac-1815D</strain>
    </source>
</reference>
<dbReference type="Proteomes" id="UP000018763">
    <property type="component" value="Chromosome"/>
</dbReference>
<dbReference type="InterPro" id="IPR052155">
    <property type="entry name" value="Biofilm_reg_signaling"/>
</dbReference>
<dbReference type="PROSITE" id="PS50112">
    <property type="entry name" value="PAS"/>
    <property type="match status" value="1"/>
</dbReference>
<feature type="domain" description="PAS" evidence="1">
    <location>
        <begin position="112"/>
        <end position="167"/>
    </location>
</feature>
<dbReference type="SUPFAM" id="SSF55785">
    <property type="entry name" value="PYP-like sensor domain (PAS domain)"/>
    <property type="match status" value="1"/>
</dbReference>
<dbReference type="Gene3D" id="3.30.70.270">
    <property type="match status" value="1"/>
</dbReference>
<evidence type="ECO:0000313" key="5">
    <source>
        <dbReference type="Proteomes" id="UP000018763"/>
    </source>
</evidence>
<evidence type="ECO:0008006" key="6">
    <source>
        <dbReference type="Google" id="ProtNLM"/>
    </source>
</evidence>
<dbReference type="PROSITE" id="PS50887">
    <property type="entry name" value="GGDEF"/>
    <property type="match status" value="1"/>
</dbReference>
<dbReference type="CDD" id="cd01949">
    <property type="entry name" value="GGDEF"/>
    <property type="match status" value="1"/>
</dbReference>
<evidence type="ECO:0000313" key="4">
    <source>
        <dbReference type="EMBL" id="AHC28042.1"/>
    </source>
</evidence>
<feature type="domain" description="PAC" evidence="2">
    <location>
        <begin position="186"/>
        <end position="239"/>
    </location>
</feature>
<dbReference type="InterPro" id="IPR001610">
    <property type="entry name" value="PAC"/>
</dbReference>
<dbReference type="InterPro" id="IPR000700">
    <property type="entry name" value="PAS-assoc_C"/>
</dbReference>
<keyword evidence="5" id="KW-1185">Reference proteome</keyword>
<dbReference type="InterPro" id="IPR013655">
    <property type="entry name" value="PAS_fold_3"/>
</dbReference>
<dbReference type="NCBIfam" id="TIGR00229">
    <property type="entry name" value="sensory_box"/>
    <property type="match status" value="1"/>
</dbReference>
<dbReference type="Pfam" id="PF00990">
    <property type="entry name" value="GGDEF"/>
    <property type="match status" value="1"/>
</dbReference>
<gene>
    <name evidence="4" type="ORF">D174_20760</name>
</gene>
<dbReference type="Pfam" id="PF08447">
    <property type="entry name" value="PAS_3"/>
    <property type="match status" value="1"/>
</dbReference>
<protein>
    <recommendedName>
        <fullName evidence="6">Diguanylate cyclase</fullName>
    </recommendedName>
</protein>
<dbReference type="InterPro" id="IPR000160">
    <property type="entry name" value="GGDEF_dom"/>
</dbReference>
<dbReference type="SUPFAM" id="SSF55073">
    <property type="entry name" value="Nucleotide cyclase"/>
    <property type="match status" value="1"/>
</dbReference>
<dbReference type="RefSeq" id="WP_019510479.1">
    <property type="nucleotide sequence ID" value="NC_023036.2"/>
</dbReference>
<dbReference type="InterPro" id="IPR043128">
    <property type="entry name" value="Rev_trsase/Diguanyl_cyclase"/>
</dbReference>
<dbReference type="EMBL" id="CP006936">
    <property type="protein sequence ID" value="AHC28042.1"/>
    <property type="molecule type" value="Genomic_DNA"/>
</dbReference>
<accession>V5XJ20</accession>
<dbReference type="GeneID" id="43451888"/>
<dbReference type="CDD" id="cd00130">
    <property type="entry name" value="PAS"/>
    <property type="match status" value="1"/>
</dbReference>
<organism evidence="4 5">
    <name type="scientific">Mycolicibacterium neoaurum VKM Ac-1815D</name>
    <dbReference type="NCBI Taxonomy" id="700508"/>
    <lineage>
        <taxon>Bacteria</taxon>
        <taxon>Bacillati</taxon>
        <taxon>Actinomycetota</taxon>
        <taxon>Actinomycetes</taxon>
        <taxon>Mycobacteriales</taxon>
        <taxon>Mycobacteriaceae</taxon>
        <taxon>Mycolicibacterium</taxon>
    </lineage>
</organism>
<dbReference type="Gene3D" id="3.30.450.20">
    <property type="entry name" value="PAS domain"/>
    <property type="match status" value="1"/>
</dbReference>
<proteinExistence type="predicted"/>
<dbReference type="InterPro" id="IPR029787">
    <property type="entry name" value="Nucleotide_cyclase"/>
</dbReference>
<evidence type="ECO:0000259" key="2">
    <source>
        <dbReference type="PROSITE" id="PS50113"/>
    </source>
</evidence>
<dbReference type="PANTHER" id="PTHR44757">
    <property type="entry name" value="DIGUANYLATE CYCLASE DGCP"/>
    <property type="match status" value="1"/>
</dbReference>
<dbReference type="SMART" id="SM00267">
    <property type="entry name" value="GGDEF"/>
    <property type="match status" value="1"/>
</dbReference>
<dbReference type="SMART" id="SM00086">
    <property type="entry name" value="PAC"/>
    <property type="match status" value="1"/>
</dbReference>